<dbReference type="GO" id="GO:0006888">
    <property type="term" value="P:endoplasmic reticulum to Golgi vesicle-mediated transport"/>
    <property type="evidence" value="ECO:0007669"/>
    <property type="project" value="InterPro"/>
</dbReference>
<comment type="function">
    <text evidence="9">Involved in transport from the ER to the Golgi apparatus as well as in intra-Golgi transport. It belongs to a super-family of proteins called t-SNAREs or soluble NSF (N-ethylmaleimide-sensitive factor) attachment protein receptor.</text>
</comment>
<name>A0A1E5RFM2_9ASCO</name>
<keyword evidence="8 9" id="KW-0472">Membrane</keyword>
<dbReference type="InterPro" id="IPR023601">
    <property type="entry name" value="Golgi_SNAP_su1"/>
</dbReference>
<keyword evidence="11" id="KW-0675">Receptor</keyword>
<keyword evidence="6 10" id="KW-1133">Transmembrane helix</keyword>
<dbReference type="GO" id="GO:0005801">
    <property type="term" value="C:cis-Golgi network"/>
    <property type="evidence" value="ECO:0007669"/>
    <property type="project" value="InterPro"/>
</dbReference>
<comment type="subcellular location">
    <subcellularLocation>
        <location evidence="1">Golgi apparatus membrane</location>
        <topology evidence="1">Single-pass type IV membrane protein</topology>
    </subcellularLocation>
</comment>
<evidence type="ECO:0000313" key="11">
    <source>
        <dbReference type="EMBL" id="OEJ85674.1"/>
    </source>
</evidence>
<dbReference type="FunCoup" id="A0A1E5RFM2">
    <property type="interactions" value="887"/>
</dbReference>
<dbReference type="OrthoDB" id="422156at2759"/>
<protein>
    <recommendedName>
        <fullName evidence="9">Golgi SNAP receptor complex member 1</fullName>
    </recommendedName>
</protein>
<dbReference type="Proteomes" id="UP000095728">
    <property type="component" value="Unassembled WGS sequence"/>
</dbReference>
<keyword evidence="7 9" id="KW-0333">Golgi apparatus</keyword>
<keyword evidence="9" id="KW-0931">ER-Golgi transport</keyword>
<keyword evidence="5 9" id="KW-0653">Protein transport</keyword>
<comment type="subunit">
    <text evidence="9">Component of several multiprotein Golgi SNARE complexes.</text>
</comment>
<evidence type="ECO:0000256" key="4">
    <source>
        <dbReference type="ARBA" id="ARBA00022692"/>
    </source>
</evidence>
<dbReference type="GO" id="GO:0005484">
    <property type="term" value="F:SNAP receptor activity"/>
    <property type="evidence" value="ECO:0007669"/>
    <property type="project" value="TreeGrafter"/>
</dbReference>
<comment type="similarity">
    <text evidence="2 9">Belongs to the GOSR1 family.</text>
</comment>
<keyword evidence="4 10" id="KW-0812">Transmembrane</keyword>
<dbReference type="PIRSF" id="PIRSF027109">
    <property type="entry name" value="Golgi_SNARE"/>
    <property type="match status" value="1"/>
</dbReference>
<sequence>MSTSLRASIVSLENKCSNLLNQYSTFAQATSSKQQANESKLDAQIEKNLQDRQTNIDDYAQQLHALSSTNQAGLTGKMAQLERHKDVMHQHQKEFNSLRTCIQQERNNMNLLFDVKQDILTSRAEELERSRMYGDGAGSSADDYINEESRRIDKQHNVVDNLISQAWETRDQFSSQRRMLNNANNKMFEVVSKIPGINTLIAKINTRRKKNAVILAGLISCCILVLFFTY</sequence>
<dbReference type="EMBL" id="LPNM01000007">
    <property type="protein sequence ID" value="OEJ85674.1"/>
    <property type="molecule type" value="Genomic_DNA"/>
</dbReference>
<dbReference type="GO" id="GO:0048219">
    <property type="term" value="P:inter-Golgi cisterna vesicle-mediated transport"/>
    <property type="evidence" value="ECO:0007669"/>
    <property type="project" value="TreeGrafter"/>
</dbReference>
<dbReference type="GO" id="GO:0006906">
    <property type="term" value="P:vesicle fusion"/>
    <property type="evidence" value="ECO:0007669"/>
    <property type="project" value="TreeGrafter"/>
</dbReference>
<dbReference type="GO" id="GO:0015031">
    <property type="term" value="P:protein transport"/>
    <property type="evidence" value="ECO:0007669"/>
    <property type="project" value="UniProtKB-KW"/>
</dbReference>
<evidence type="ECO:0000256" key="7">
    <source>
        <dbReference type="ARBA" id="ARBA00023034"/>
    </source>
</evidence>
<dbReference type="GO" id="GO:0031201">
    <property type="term" value="C:SNARE complex"/>
    <property type="evidence" value="ECO:0007669"/>
    <property type="project" value="TreeGrafter"/>
</dbReference>
<evidence type="ECO:0000256" key="2">
    <source>
        <dbReference type="ARBA" id="ARBA00008473"/>
    </source>
</evidence>
<dbReference type="GO" id="GO:0000139">
    <property type="term" value="C:Golgi membrane"/>
    <property type="evidence" value="ECO:0007669"/>
    <property type="project" value="UniProtKB-SubCell"/>
</dbReference>
<dbReference type="GO" id="GO:0005797">
    <property type="term" value="C:Golgi medial cisterna"/>
    <property type="evidence" value="ECO:0007669"/>
    <property type="project" value="TreeGrafter"/>
</dbReference>
<evidence type="ECO:0000313" key="12">
    <source>
        <dbReference type="Proteomes" id="UP000095728"/>
    </source>
</evidence>
<evidence type="ECO:0000256" key="6">
    <source>
        <dbReference type="ARBA" id="ARBA00022989"/>
    </source>
</evidence>
<proteinExistence type="inferred from homology"/>
<dbReference type="InParanoid" id="A0A1E5RFM2"/>
<dbReference type="PANTHER" id="PTHR21094">
    <property type="entry name" value="GOS-28 SNARE- RELATED"/>
    <property type="match status" value="1"/>
</dbReference>
<keyword evidence="12" id="KW-1185">Reference proteome</keyword>
<dbReference type="PANTHER" id="PTHR21094:SF2">
    <property type="entry name" value="GOLGI SNAP RECEPTOR COMPLEX MEMBER 1"/>
    <property type="match status" value="1"/>
</dbReference>
<evidence type="ECO:0000256" key="5">
    <source>
        <dbReference type="ARBA" id="ARBA00022927"/>
    </source>
</evidence>
<evidence type="ECO:0000256" key="8">
    <source>
        <dbReference type="ARBA" id="ARBA00023136"/>
    </source>
</evidence>
<evidence type="ECO:0000256" key="1">
    <source>
        <dbReference type="ARBA" id="ARBA00004409"/>
    </source>
</evidence>
<dbReference type="Pfam" id="PF12352">
    <property type="entry name" value="V-SNARE_C"/>
    <property type="match status" value="1"/>
</dbReference>
<organism evidence="11 12">
    <name type="scientific">Hanseniaspora osmophila</name>
    <dbReference type="NCBI Taxonomy" id="56408"/>
    <lineage>
        <taxon>Eukaryota</taxon>
        <taxon>Fungi</taxon>
        <taxon>Dikarya</taxon>
        <taxon>Ascomycota</taxon>
        <taxon>Saccharomycotina</taxon>
        <taxon>Saccharomycetes</taxon>
        <taxon>Saccharomycodales</taxon>
        <taxon>Saccharomycodaceae</taxon>
        <taxon>Hanseniaspora</taxon>
    </lineage>
</organism>
<dbReference type="STRING" id="56408.A0A1E5RFM2"/>
<evidence type="ECO:0000256" key="10">
    <source>
        <dbReference type="SAM" id="Phobius"/>
    </source>
</evidence>
<feature type="transmembrane region" description="Helical" evidence="10">
    <location>
        <begin position="212"/>
        <end position="229"/>
    </location>
</feature>
<reference evidence="12" key="1">
    <citation type="journal article" date="2016" name="Genome Announc.">
        <title>Genome sequences of three species of Hanseniaspora isolated from spontaneous wine fermentations.</title>
        <authorList>
            <person name="Sternes P.R."/>
            <person name="Lee D."/>
            <person name="Kutyna D.R."/>
            <person name="Borneman A.R."/>
        </authorList>
    </citation>
    <scope>NUCLEOTIDE SEQUENCE [LARGE SCALE GENOMIC DNA]</scope>
    <source>
        <strain evidence="12">AWRI3579</strain>
    </source>
</reference>
<dbReference type="AlphaFoldDB" id="A0A1E5RFM2"/>
<keyword evidence="3 9" id="KW-0813">Transport</keyword>
<evidence type="ECO:0000256" key="3">
    <source>
        <dbReference type="ARBA" id="ARBA00022448"/>
    </source>
</evidence>
<accession>A0A1E5RFM2</accession>
<gene>
    <name evidence="11" type="ORF">AWRI3579_g2322</name>
</gene>
<comment type="caution">
    <text evidence="11">The sequence shown here is derived from an EMBL/GenBank/DDBJ whole genome shotgun (WGS) entry which is preliminary data.</text>
</comment>
<evidence type="ECO:0000256" key="9">
    <source>
        <dbReference type="PIRNR" id="PIRNR027109"/>
    </source>
</evidence>